<dbReference type="PRINTS" id="PR01070">
    <property type="entry name" value="ACCCTRFRASEB"/>
</dbReference>
<dbReference type="OrthoDB" id="9803706at2"/>
<dbReference type="Gene3D" id="3.90.226.10">
    <property type="entry name" value="2-enoyl-CoA Hydratase, Chain A, domain 1"/>
    <property type="match status" value="2"/>
</dbReference>
<dbReference type="GO" id="GO:0004658">
    <property type="term" value="F:propionyl-CoA carboxylase activity"/>
    <property type="evidence" value="ECO:0007669"/>
    <property type="project" value="TreeGrafter"/>
</dbReference>
<dbReference type="InterPro" id="IPR034733">
    <property type="entry name" value="AcCoA_carboxyl_beta"/>
</dbReference>
<feature type="domain" description="CoA carboxyltransferase C-terminal" evidence="2">
    <location>
        <begin position="281"/>
        <end position="522"/>
    </location>
</feature>
<dbReference type="InterPro" id="IPR011763">
    <property type="entry name" value="COA_CT_C"/>
</dbReference>
<dbReference type="GO" id="GO:0009317">
    <property type="term" value="C:acetyl-CoA carboxylase complex"/>
    <property type="evidence" value="ECO:0007669"/>
    <property type="project" value="InterPro"/>
</dbReference>
<dbReference type="PROSITE" id="PS50980">
    <property type="entry name" value="COA_CT_NTER"/>
    <property type="match status" value="1"/>
</dbReference>
<dbReference type="InterPro" id="IPR029045">
    <property type="entry name" value="ClpP/crotonase-like_dom_sf"/>
</dbReference>
<dbReference type="GO" id="GO:0006633">
    <property type="term" value="P:fatty acid biosynthetic process"/>
    <property type="evidence" value="ECO:0007669"/>
    <property type="project" value="InterPro"/>
</dbReference>
<accession>A0A178MI96</accession>
<keyword evidence="3" id="KW-0808">Transferase</keyword>
<dbReference type="InterPro" id="IPR000438">
    <property type="entry name" value="Acetyl_CoA_COase_Trfase_b_su"/>
</dbReference>
<evidence type="ECO:0000259" key="1">
    <source>
        <dbReference type="PROSITE" id="PS50980"/>
    </source>
</evidence>
<dbReference type="STRING" id="1707952.A6A03_08845"/>
<feature type="domain" description="CoA carboxyltransferase N-terminal" evidence="1">
    <location>
        <begin position="16"/>
        <end position="270"/>
    </location>
</feature>
<dbReference type="PANTHER" id="PTHR43842:SF2">
    <property type="entry name" value="PROPIONYL-COA CARBOXYLASE BETA CHAIN, MITOCHONDRIAL"/>
    <property type="match status" value="1"/>
</dbReference>
<dbReference type="InterPro" id="IPR011762">
    <property type="entry name" value="COA_CT_N"/>
</dbReference>
<organism evidence="3 4">
    <name type="scientific">Chloroflexus islandicus</name>
    <dbReference type="NCBI Taxonomy" id="1707952"/>
    <lineage>
        <taxon>Bacteria</taxon>
        <taxon>Bacillati</taxon>
        <taxon>Chloroflexota</taxon>
        <taxon>Chloroflexia</taxon>
        <taxon>Chloroflexales</taxon>
        <taxon>Chloroflexineae</taxon>
        <taxon>Chloroflexaceae</taxon>
        <taxon>Chloroflexus</taxon>
    </lineage>
</organism>
<dbReference type="PANTHER" id="PTHR43842">
    <property type="entry name" value="PROPIONYL-COA CARBOXYLASE BETA CHAIN"/>
    <property type="match status" value="1"/>
</dbReference>
<dbReference type="PROSITE" id="PS50989">
    <property type="entry name" value="COA_CT_CTER"/>
    <property type="match status" value="1"/>
</dbReference>
<dbReference type="Pfam" id="PF01039">
    <property type="entry name" value="Carboxyl_trans"/>
    <property type="match status" value="1"/>
</dbReference>
<name>A0A178MI96_9CHLR</name>
<protein>
    <submittedName>
        <fullName evidence="3">Methylmalonyl-CoA carboxyltransferase</fullName>
    </submittedName>
</protein>
<dbReference type="AlphaFoldDB" id="A0A178MI96"/>
<evidence type="ECO:0000313" key="4">
    <source>
        <dbReference type="Proteomes" id="UP000078287"/>
    </source>
</evidence>
<evidence type="ECO:0000313" key="3">
    <source>
        <dbReference type="EMBL" id="OAN48283.1"/>
    </source>
</evidence>
<reference evidence="3 4" key="1">
    <citation type="submission" date="2016-04" db="EMBL/GenBank/DDBJ databases">
        <title>Chloroflexus islandicus sp. nov., a thermophilic filamentous anoxygenic phototrophic bacterium from geyser Strokkur (Iceland).</title>
        <authorList>
            <person name="Gaisin V.A."/>
            <person name="Kalashnikov A.M."/>
            <person name="Sukhacheva M.V."/>
            <person name="Grouzdev D.S."/>
            <person name="Ivanov T.M."/>
            <person name="Kuznetsov B."/>
            <person name="Gorlenko V.M."/>
        </authorList>
    </citation>
    <scope>NUCLEOTIDE SEQUENCE [LARGE SCALE GENOMIC DNA]</scope>
    <source>
        <strain evidence="4">isl-2</strain>
    </source>
</reference>
<sequence>MTQRDTESSAAAPLTLRSRIEALRQQRHRLEQGGGPDRIARQHQAGKLTARERLHLLIDHDTFQELYLFARHRCTAFGMADKEMPGEGVITGCGSVDGRQVFVAAQDFTVAGGSVGEMHADKICQTMDLALKCGSPFITINDSGGARIQEGIDALSGYGRIFYRNVLLSGVVPQIAIIAGPCAGGAAYSPALMDFIIMVRGSEMFITGPEVLKQVTGEHVTGEELGGPEAQVRSGVAHFIAEHDHEAIAICKRLLSFLPANNLEDPPERGDGELRWFTDPVLDTIIPDDPREPYDVIPIIKRLVDDGDFLEIQRGFADNAVIGFARIDGNTVGIVANQPMVMAGVLDIDASDKIARFVRFCNAFNIPIITFVDVPGFLPGVAQERGGIIRHGAKMLFAYSATTSPKITVILRKAYGGAYLAMCGKDLGADRVAAWPSSEIAVMGPEGAVNIIFREQIKQAEDPAAARAEFLRLYRAEFASPYVGAARNLIDSIIAPSETRRYLSLALASLRTKREFRPQKKHGLVPL</sequence>
<gene>
    <name evidence="3" type="ORF">A6A03_08845</name>
</gene>
<dbReference type="GO" id="GO:0016740">
    <property type="term" value="F:transferase activity"/>
    <property type="evidence" value="ECO:0007669"/>
    <property type="project" value="UniProtKB-KW"/>
</dbReference>
<dbReference type="GO" id="GO:0003989">
    <property type="term" value="F:acetyl-CoA carboxylase activity"/>
    <property type="evidence" value="ECO:0007669"/>
    <property type="project" value="InterPro"/>
</dbReference>
<dbReference type="EMBL" id="LWQS01000033">
    <property type="protein sequence ID" value="OAN48283.1"/>
    <property type="molecule type" value="Genomic_DNA"/>
</dbReference>
<dbReference type="SUPFAM" id="SSF52096">
    <property type="entry name" value="ClpP/crotonase"/>
    <property type="match status" value="2"/>
</dbReference>
<evidence type="ECO:0000259" key="2">
    <source>
        <dbReference type="PROSITE" id="PS50989"/>
    </source>
</evidence>
<dbReference type="RefSeq" id="WP_066783281.1">
    <property type="nucleotide sequence ID" value="NZ_LWQS01000033.1"/>
</dbReference>
<keyword evidence="4" id="KW-1185">Reference proteome</keyword>
<comment type="caution">
    <text evidence="3">The sequence shown here is derived from an EMBL/GenBank/DDBJ whole genome shotgun (WGS) entry which is preliminary data.</text>
</comment>
<dbReference type="InterPro" id="IPR051047">
    <property type="entry name" value="AccD/PCCB"/>
</dbReference>
<proteinExistence type="predicted"/>
<dbReference type="Proteomes" id="UP000078287">
    <property type="component" value="Unassembled WGS sequence"/>
</dbReference>